<keyword evidence="8" id="KW-1185">Reference proteome</keyword>
<dbReference type="InterPro" id="IPR018261">
    <property type="entry name" value="Ribosomal_bL27_CS"/>
</dbReference>
<evidence type="ECO:0000256" key="3">
    <source>
        <dbReference type="ARBA" id="ARBA00023274"/>
    </source>
</evidence>
<dbReference type="FunFam" id="2.40.50.100:FF:000020">
    <property type="entry name" value="50S ribosomal protein L27"/>
    <property type="match status" value="1"/>
</dbReference>
<evidence type="ECO:0000256" key="2">
    <source>
        <dbReference type="ARBA" id="ARBA00022980"/>
    </source>
</evidence>
<accession>A0A662ZFV8</accession>
<dbReference type="NCBIfam" id="TIGR00062">
    <property type="entry name" value="L27"/>
    <property type="match status" value="1"/>
</dbReference>
<evidence type="ECO:0000256" key="4">
    <source>
        <dbReference type="ARBA" id="ARBA00035175"/>
    </source>
</evidence>
<evidence type="ECO:0000256" key="5">
    <source>
        <dbReference type="HAMAP-Rule" id="MF_00539"/>
    </source>
</evidence>
<dbReference type="InterPro" id="IPR001684">
    <property type="entry name" value="Ribosomal_bL27"/>
</dbReference>
<dbReference type="SUPFAM" id="SSF110324">
    <property type="entry name" value="Ribosomal L27 protein-like"/>
    <property type="match status" value="1"/>
</dbReference>
<dbReference type="PROSITE" id="PS00831">
    <property type="entry name" value="RIBOSOMAL_L27"/>
    <property type="match status" value="1"/>
</dbReference>
<dbReference type="GO" id="GO:0003735">
    <property type="term" value="F:structural constituent of ribosome"/>
    <property type="evidence" value="ECO:0007669"/>
    <property type="project" value="InterPro"/>
</dbReference>
<dbReference type="EMBL" id="FOXF01000002">
    <property type="protein sequence ID" value="SFP00055.1"/>
    <property type="molecule type" value="Genomic_DNA"/>
</dbReference>
<dbReference type="PRINTS" id="PR00063">
    <property type="entry name" value="RIBOSOMALL27"/>
</dbReference>
<protein>
    <recommendedName>
        <fullName evidence="4 5">Large ribosomal subunit protein bL27</fullName>
    </recommendedName>
</protein>
<sequence length="85" mass="9000">MAHKKAGGSTHNGRDSQGQRLGVKIFDGQAVSAGSILVRQRGTQFHAGSNVGVAKDYTLFATSNGKVKYTVGGPKHRRYVSVIAD</sequence>
<reference evidence="7 8" key="1">
    <citation type="submission" date="2016-10" db="EMBL/GenBank/DDBJ databases">
        <authorList>
            <person name="Varghese N."/>
            <person name="Submissions S."/>
        </authorList>
    </citation>
    <scope>NUCLEOTIDE SEQUENCE [LARGE SCALE GENOMIC DNA]</scope>
    <source>
        <strain evidence="7 8">DSM 1361</strain>
    </source>
</reference>
<evidence type="ECO:0000313" key="7">
    <source>
        <dbReference type="EMBL" id="SFP00055.1"/>
    </source>
</evidence>
<dbReference type="OrthoDB" id="9803474at2"/>
<comment type="similarity">
    <text evidence="1 5">Belongs to the bacterial ribosomal protein bL27 family.</text>
</comment>
<dbReference type="PANTHER" id="PTHR15893">
    <property type="entry name" value="RIBOSOMAL PROTEIN L27"/>
    <property type="match status" value="1"/>
</dbReference>
<proteinExistence type="inferred from homology"/>
<dbReference type="PANTHER" id="PTHR15893:SF0">
    <property type="entry name" value="LARGE RIBOSOMAL SUBUNIT PROTEIN BL27M"/>
    <property type="match status" value="1"/>
</dbReference>
<evidence type="ECO:0000256" key="6">
    <source>
        <dbReference type="SAM" id="MobiDB-lite"/>
    </source>
</evidence>
<keyword evidence="3 5" id="KW-0687">Ribonucleoprotein</keyword>
<organism evidence="7 8">
    <name type="scientific">Ruminobacter amylophilus</name>
    <dbReference type="NCBI Taxonomy" id="867"/>
    <lineage>
        <taxon>Bacteria</taxon>
        <taxon>Pseudomonadati</taxon>
        <taxon>Pseudomonadota</taxon>
        <taxon>Gammaproteobacteria</taxon>
        <taxon>Aeromonadales</taxon>
        <taxon>Succinivibrionaceae</taxon>
        <taxon>Ruminobacter</taxon>
    </lineage>
</organism>
<evidence type="ECO:0000313" key="8">
    <source>
        <dbReference type="Proteomes" id="UP000243745"/>
    </source>
</evidence>
<feature type="compositionally biased region" description="Polar residues" evidence="6">
    <location>
        <begin position="9"/>
        <end position="19"/>
    </location>
</feature>
<name>A0A662ZFV8_9GAMM</name>
<keyword evidence="2 5" id="KW-0689">Ribosomal protein</keyword>
<dbReference type="Pfam" id="PF01016">
    <property type="entry name" value="Ribosomal_L27"/>
    <property type="match status" value="1"/>
</dbReference>
<dbReference type="GO" id="GO:0022625">
    <property type="term" value="C:cytosolic large ribosomal subunit"/>
    <property type="evidence" value="ECO:0007669"/>
    <property type="project" value="TreeGrafter"/>
</dbReference>
<feature type="region of interest" description="Disordered" evidence="6">
    <location>
        <begin position="1"/>
        <end position="21"/>
    </location>
</feature>
<dbReference type="RefSeq" id="WP_031579767.1">
    <property type="nucleotide sequence ID" value="NZ_FOXF01000002.1"/>
</dbReference>
<gene>
    <name evidence="5" type="primary">rpmA</name>
    <name evidence="7" type="ORF">SAMN02910344_00122</name>
</gene>
<dbReference type="GO" id="GO:0006412">
    <property type="term" value="P:translation"/>
    <property type="evidence" value="ECO:0007669"/>
    <property type="project" value="UniProtKB-UniRule"/>
</dbReference>
<dbReference type="Proteomes" id="UP000243745">
    <property type="component" value="Unassembled WGS sequence"/>
</dbReference>
<evidence type="ECO:0000256" key="1">
    <source>
        <dbReference type="ARBA" id="ARBA00010797"/>
    </source>
</evidence>
<dbReference type="AlphaFoldDB" id="A0A662ZFV8"/>
<dbReference type="Gene3D" id="2.40.50.100">
    <property type="match status" value="1"/>
</dbReference>
<dbReference type="HAMAP" id="MF_00539">
    <property type="entry name" value="Ribosomal_bL27"/>
    <property type="match status" value="1"/>
</dbReference>